<evidence type="ECO:0000256" key="1">
    <source>
        <dbReference type="SAM" id="Phobius"/>
    </source>
</evidence>
<reference evidence="2 3" key="1">
    <citation type="journal article" date="2018" name="Nat. Ecol. Evol.">
        <title>Pezizomycetes genomes reveal the molecular basis of ectomycorrhizal truffle lifestyle.</title>
        <authorList>
            <person name="Murat C."/>
            <person name="Payen T."/>
            <person name="Noel B."/>
            <person name="Kuo A."/>
            <person name="Morin E."/>
            <person name="Chen J."/>
            <person name="Kohler A."/>
            <person name="Krizsan K."/>
            <person name="Balestrini R."/>
            <person name="Da Silva C."/>
            <person name="Montanini B."/>
            <person name="Hainaut M."/>
            <person name="Levati E."/>
            <person name="Barry K.W."/>
            <person name="Belfiori B."/>
            <person name="Cichocki N."/>
            <person name="Clum A."/>
            <person name="Dockter R.B."/>
            <person name="Fauchery L."/>
            <person name="Guy J."/>
            <person name="Iotti M."/>
            <person name="Le Tacon F."/>
            <person name="Lindquist E.A."/>
            <person name="Lipzen A."/>
            <person name="Malagnac F."/>
            <person name="Mello A."/>
            <person name="Molinier V."/>
            <person name="Miyauchi S."/>
            <person name="Poulain J."/>
            <person name="Riccioni C."/>
            <person name="Rubini A."/>
            <person name="Sitrit Y."/>
            <person name="Splivallo R."/>
            <person name="Traeger S."/>
            <person name="Wang M."/>
            <person name="Zifcakova L."/>
            <person name="Wipf D."/>
            <person name="Zambonelli A."/>
            <person name="Paolocci F."/>
            <person name="Nowrousian M."/>
            <person name="Ottonello S."/>
            <person name="Baldrian P."/>
            <person name="Spatafora J.W."/>
            <person name="Henrissat B."/>
            <person name="Nagy L.G."/>
            <person name="Aury J.M."/>
            <person name="Wincker P."/>
            <person name="Grigoriev I.V."/>
            <person name="Bonfante P."/>
            <person name="Martin F.M."/>
        </authorList>
    </citation>
    <scope>NUCLEOTIDE SEQUENCE [LARGE SCALE GENOMIC DNA]</scope>
    <source>
        <strain evidence="2 3">120613-1</strain>
    </source>
</reference>
<dbReference type="EMBL" id="ML120374">
    <property type="protein sequence ID" value="RPB01352.1"/>
    <property type="molecule type" value="Genomic_DNA"/>
</dbReference>
<keyword evidence="1" id="KW-0472">Membrane</keyword>
<dbReference type="Pfam" id="PF00023">
    <property type="entry name" value="Ank"/>
    <property type="match status" value="1"/>
</dbReference>
<name>A0A3N4JWZ7_9PEZI</name>
<feature type="transmembrane region" description="Helical" evidence="1">
    <location>
        <begin position="93"/>
        <end position="115"/>
    </location>
</feature>
<organism evidence="2 3">
    <name type="scientific">Choiromyces venosus 120613-1</name>
    <dbReference type="NCBI Taxonomy" id="1336337"/>
    <lineage>
        <taxon>Eukaryota</taxon>
        <taxon>Fungi</taxon>
        <taxon>Dikarya</taxon>
        <taxon>Ascomycota</taxon>
        <taxon>Pezizomycotina</taxon>
        <taxon>Pezizomycetes</taxon>
        <taxon>Pezizales</taxon>
        <taxon>Tuberaceae</taxon>
        <taxon>Choiromyces</taxon>
    </lineage>
</organism>
<sequence length="124" mass="14484">MPPVAWDDINPSTADDTDRTPLWWAARFGHDGVARLLLTRDDIHPNEPNNQGETPLWQLLLVDMRVLLDYYLHVTISIPTSQTLIVKRHYCRLCLLMAMMVLFDYCLHAKMSIWISRTFLAQHH</sequence>
<proteinExistence type="predicted"/>
<dbReference type="Gene3D" id="1.25.40.20">
    <property type="entry name" value="Ankyrin repeat-containing domain"/>
    <property type="match status" value="1"/>
</dbReference>
<dbReference type="SUPFAM" id="SSF48403">
    <property type="entry name" value="Ankyrin repeat"/>
    <property type="match status" value="1"/>
</dbReference>
<dbReference type="AlphaFoldDB" id="A0A3N4JWZ7"/>
<evidence type="ECO:0000313" key="3">
    <source>
        <dbReference type="Proteomes" id="UP000276215"/>
    </source>
</evidence>
<evidence type="ECO:0000313" key="2">
    <source>
        <dbReference type="EMBL" id="RPB01352.1"/>
    </source>
</evidence>
<dbReference type="InterPro" id="IPR036770">
    <property type="entry name" value="Ankyrin_rpt-contain_sf"/>
</dbReference>
<dbReference type="OrthoDB" id="341259at2759"/>
<gene>
    <name evidence="2" type="ORF">L873DRAFT_1803909</name>
</gene>
<evidence type="ECO:0008006" key="4">
    <source>
        <dbReference type="Google" id="ProtNLM"/>
    </source>
</evidence>
<protein>
    <recommendedName>
        <fullName evidence="4">Ankyrin</fullName>
    </recommendedName>
</protein>
<keyword evidence="3" id="KW-1185">Reference proteome</keyword>
<feature type="non-terminal residue" evidence="2">
    <location>
        <position position="124"/>
    </location>
</feature>
<keyword evidence="1" id="KW-0812">Transmembrane</keyword>
<dbReference type="Proteomes" id="UP000276215">
    <property type="component" value="Unassembled WGS sequence"/>
</dbReference>
<accession>A0A3N4JWZ7</accession>
<dbReference type="InterPro" id="IPR002110">
    <property type="entry name" value="Ankyrin_rpt"/>
</dbReference>
<keyword evidence="1" id="KW-1133">Transmembrane helix</keyword>